<dbReference type="PANTHER" id="PTHR24291:SF50">
    <property type="entry name" value="BIFUNCTIONAL ALBAFLAVENONE MONOOXYGENASE_TERPENE SYNTHASE"/>
    <property type="match status" value="1"/>
</dbReference>
<evidence type="ECO:0000256" key="3">
    <source>
        <dbReference type="ARBA" id="ARBA00022723"/>
    </source>
</evidence>
<dbReference type="InterPro" id="IPR036396">
    <property type="entry name" value="Cyt_P450_sf"/>
</dbReference>
<dbReference type="PANTHER" id="PTHR24291">
    <property type="entry name" value="CYTOCHROME P450 FAMILY 4"/>
    <property type="match status" value="1"/>
</dbReference>
<evidence type="ECO:0008006" key="11">
    <source>
        <dbReference type="Google" id="ProtNLM"/>
    </source>
</evidence>
<dbReference type="PRINTS" id="PR00463">
    <property type="entry name" value="EP450I"/>
</dbReference>
<evidence type="ECO:0000256" key="6">
    <source>
        <dbReference type="ARBA" id="ARBA00023033"/>
    </source>
</evidence>
<evidence type="ECO:0000256" key="7">
    <source>
        <dbReference type="PIRSR" id="PIRSR602401-1"/>
    </source>
</evidence>
<dbReference type="PROSITE" id="PS00086">
    <property type="entry name" value="CYTOCHROME_P450"/>
    <property type="match status" value="1"/>
</dbReference>
<evidence type="ECO:0000313" key="10">
    <source>
        <dbReference type="Proteomes" id="UP001337655"/>
    </source>
</evidence>
<dbReference type="Pfam" id="PF00067">
    <property type="entry name" value="p450"/>
    <property type="match status" value="1"/>
</dbReference>
<keyword evidence="3 7" id="KW-0479">Metal-binding</keyword>
<dbReference type="InterPro" id="IPR017972">
    <property type="entry name" value="Cyt_P450_CS"/>
</dbReference>
<name>A0AAV9P3Q9_9PEZI</name>
<organism evidence="9 10">
    <name type="scientific">Saxophila tyrrhenica</name>
    <dbReference type="NCBI Taxonomy" id="1690608"/>
    <lineage>
        <taxon>Eukaryota</taxon>
        <taxon>Fungi</taxon>
        <taxon>Dikarya</taxon>
        <taxon>Ascomycota</taxon>
        <taxon>Pezizomycotina</taxon>
        <taxon>Dothideomycetes</taxon>
        <taxon>Dothideomycetidae</taxon>
        <taxon>Mycosphaerellales</taxon>
        <taxon>Extremaceae</taxon>
        <taxon>Saxophila</taxon>
    </lineage>
</organism>
<dbReference type="GO" id="GO:0016705">
    <property type="term" value="F:oxidoreductase activity, acting on paired donors, with incorporation or reduction of molecular oxygen"/>
    <property type="evidence" value="ECO:0007669"/>
    <property type="project" value="InterPro"/>
</dbReference>
<dbReference type="Proteomes" id="UP001337655">
    <property type="component" value="Unassembled WGS sequence"/>
</dbReference>
<accession>A0AAV9P3Q9</accession>
<reference evidence="9 10" key="1">
    <citation type="submission" date="2023-08" db="EMBL/GenBank/DDBJ databases">
        <title>Black Yeasts Isolated from many extreme environments.</title>
        <authorList>
            <person name="Coleine C."/>
            <person name="Stajich J.E."/>
            <person name="Selbmann L."/>
        </authorList>
    </citation>
    <scope>NUCLEOTIDE SEQUENCE [LARGE SCALE GENOMIC DNA]</scope>
    <source>
        <strain evidence="9 10">CCFEE 5935</strain>
    </source>
</reference>
<evidence type="ECO:0000313" key="9">
    <source>
        <dbReference type="EMBL" id="KAK5166540.1"/>
    </source>
</evidence>
<evidence type="ECO:0000256" key="1">
    <source>
        <dbReference type="ARBA" id="ARBA00010617"/>
    </source>
</evidence>
<feature type="binding site" description="axial binding residue" evidence="7">
    <location>
        <position position="511"/>
    </location>
    <ligand>
        <name>heme</name>
        <dbReference type="ChEBI" id="CHEBI:30413"/>
    </ligand>
    <ligandPart>
        <name>Fe</name>
        <dbReference type="ChEBI" id="CHEBI:18248"/>
    </ligandPart>
</feature>
<dbReference type="SUPFAM" id="SSF48264">
    <property type="entry name" value="Cytochrome P450"/>
    <property type="match status" value="1"/>
</dbReference>
<dbReference type="Gene3D" id="1.10.630.10">
    <property type="entry name" value="Cytochrome P450"/>
    <property type="match status" value="1"/>
</dbReference>
<evidence type="ECO:0000256" key="8">
    <source>
        <dbReference type="RuleBase" id="RU000461"/>
    </source>
</evidence>
<evidence type="ECO:0000256" key="5">
    <source>
        <dbReference type="ARBA" id="ARBA00023004"/>
    </source>
</evidence>
<dbReference type="GO" id="GO:0020037">
    <property type="term" value="F:heme binding"/>
    <property type="evidence" value="ECO:0007669"/>
    <property type="project" value="InterPro"/>
</dbReference>
<dbReference type="GO" id="GO:0005506">
    <property type="term" value="F:iron ion binding"/>
    <property type="evidence" value="ECO:0007669"/>
    <property type="project" value="InterPro"/>
</dbReference>
<dbReference type="RefSeq" id="XP_064656422.1">
    <property type="nucleotide sequence ID" value="XM_064805317.1"/>
</dbReference>
<comment type="caution">
    <text evidence="9">The sequence shown here is derived from an EMBL/GenBank/DDBJ whole genome shotgun (WGS) entry which is preliminary data.</text>
</comment>
<evidence type="ECO:0000256" key="4">
    <source>
        <dbReference type="ARBA" id="ARBA00023002"/>
    </source>
</evidence>
<dbReference type="InterPro" id="IPR050196">
    <property type="entry name" value="Cytochrome_P450_Monoox"/>
</dbReference>
<dbReference type="InterPro" id="IPR001128">
    <property type="entry name" value="Cyt_P450"/>
</dbReference>
<dbReference type="GeneID" id="89929417"/>
<dbReference type="EMBL" id="JAVRRT010000013">
    <property type="protein sequence ID" value="KAK5166540.1"/>
    <property type="molecule type" value="Genomic_DNA"/>
</dbReference>
<keyword evidence="5 7" id="KW-0408">Iron</keyword>
<comment type="similarity">
    <text evidence="1 8">Belongs to the cytochrome P450 family.</text>
</comment>
<protein>
    <recommendedName>
        <fullName evidence="11">Cytochrome P450</fullName>
    </recommendedName>
</protein>
<keyword evidence="4 8" id="KW-0560">Oxidoreductase</keyword>
<dbReference type="InterPro" id="IPR002401">
    <property type="entry name" value="Cyt_P450_E_grp-I"/>
</dbReference>
<evidence type="ECO:0000256" key="2">
    <source>
        <dbReference type="ARBA" id="ARBA00022617"/>
    </source>
</evidence>
<dbReference type="AlphaFoldDB" id="A0AAV9P3Q9"/>
<keyword evidence="10" id="KW-1185">Reference proteome</keyword>
<proteinExistence type="inferred from homology"/>
<keyword evidence="6 8" id="KW-0503">Monooxygenase</keyword>
<dbReference type="GO" id="GO:0004497">
    <property type="term" value="F:monooxygenase activity"/>
    <property type="evidence" value="ECO:0007669"/>
    <property type="project" value="UniProtKB-KW"/>
</dbReference>
<keyword evidence="2 7" id="KW-0349">Heme</keyword>
<sequence length="587" mass="66559">MPSILLAFAVLVTAYASTFVYRFTRGWIDGRKTGFPLVLLPLDPNWLPWMIVSVPWRKWLQKNLPRSIYQRVVLSIYGWEFWEKTAPYDELAAPQGDRKNFLLVSCGRLELWTCDSAIVAEVLSRPKDFNQLDIGNFILNKFGDNILTTDGDRWARHRKVVAGVINERISKSVFDETVVQARGLLDQIQTDSNGTSAIETNKAFDWAKKITMQVLSGAGMGTQLPWNNEGHEKPAPGFKQTYSQSVTHVISNIAGPLLLPQWFLLNYPSWAPGYSVLKPLGIAIEEFPIHTDRLLQDERRRAREEGGSSKSNILSQLLEASDSSEKQSAKSAPLSDRELRGDLFIFTAAGFDTTANTISYAFVLLARYPKWQDWLFEEVDDILPNDPNEELDYIATFPRATRTLAFMLEVLRLFTPLNHIAKQAQTPQPLHTPGKTYWLPANTTMYINVVPLHRDPAVWRGLNLPEGETSAKDDELHFRPNRWTNPSGSAQVLYQPAKGTYVPWSAGPRVCPGQKMGQVEFVAVFLTILRTHRIDAVALGEESKQVMNKRLDARMEKSHSLLTLQMEDIYDVKGEDDGLKLRISRRK</sequence>
<dbReference type="PRINTS" id="PR00385">
    <property type="entry name" value="P450"/>
</dbReference>
<gene>
    <name evidence="9" type="ORF">LTR77_008083</name>
</gene>
<comment type="cofactor">
    <cofactor evidence="7">
        <name>heme</name>
        <dbReference type="ChEBI" id="CHEBI:30413"/>
    </cofactor>
</comment>